<evidence type="ECO:0008006" key="3">
    <source>
        <dbReference type="Google" id="ProtNLM"/>
    </source>
</evidence>
<accession>A0A3N6NDL6</accession>
<reference evidence="1 2" key="1">
    <citation type="submission" date="2018-11" db="EMBL/GenBank/DDBJ databases">
        <title>Paraburkholderia sp. DHOA04, isolated from soil.</title>
        <authorList>
            <person name="Gao Z.-H."/>
            <person name="Qiu L.-H."/>
            <person name="Fu J.-C."/>
        </authorList>
    </citation>
    <scope>NUCLEOTIDE SEQUENCE [LARGE SCALE GENOMIC DNA]</scope>
    <source>
        <strain evidence="1 2">DHOA04</strain>
    </source>
</reference>
<sequence length="155" mass="17057">MGTPEGEVKQRCKALFTRVGAYRAMVVTFGFGESGHPDFLVCLHGALIGVETKATAKSPVSALQRLRLKQIRQAGGLAFIVHDGNLVVFEQMLLAVHRHVGGAMQRIADERGVALATLKPWTDYNPLTLSGTAWQAVCRRMRQNPEEGKHARRHS</sequence>
<dbReference type="RefSeq" id="WP_124151284.1">
    <property type="nucleotide sequence ID" value="NZ_RQIS01000007.1"/>
</dbReference>
<organism evidence="1 2">
    <name type="scientific">Paraburkholderia dinghuensis</name>
    <dbReference type="NCBI Taxonomy" id="2305225"/>
    <lineage>
        <taxon>Bacteria</taxon>
        <taxon>Pseudomonadati</taxon>
        <taxon>Pseudomonadota</taxon>
        <taxon>Betaproteobacteria</taxon>
        <taxon>Burkholderiales</taxon>
        <taxon>Burkholderiaceae</taxon>
        <taxon>Paraburkholderia</taxon>
    </lineage>
</organism>
<evidence type="ECO:0000313" key="1">
    <source>
        <dbReference type="EMBL" id="RQH06607.1"/>
    </source>
</evidence>
<dbReference type="InterPro" id="IPR011856">
    <property type="entry name" value="tRNA_endonuc-like_dom_sf"/>
</dbReference>
<gene>
    <name evidence="1" type="ORF">D1Y85_12100</name>
</gene>
<dbReference type="GO" id="GO:0003676">
    <property type="term" value="F:nucleic acid binding"/>
    <property type="evidence" value="ECO:0007669"/>
    <property type="project" value="InterPro"/>
</dbReference>
<dbReference type="EMBL" id="RQIS01000007">
    <property type="protein sequence ID" value="RQH06607.1"/>
    <property type="molecule type" value="Genomic_DNA"/>
</dbReference>
<evidence type="ECO:0000313" key="2">
    <source>
        <dbReference type="Proteomes" id="UP000272778"/>
    </source>
</evidence>
<protein>
    <recommendedName>
        <fullName evidence="3">VRR-NUC domain-containing protein</fullName>
    </recommendedName>
</protein>
<keyword evidence="2" id="KW-1185">Reference proteome</keyword>
<dbReference type="Gene3D" id="3.40.1350.10">
    <property type="match status" value="1"/>
</dbReference>
<dbReference type="OrthoDB" id="1682640at2"/>
<dbReference type="Proteomes" id="UP000272778">
    <property type="component" value="Unassembled WGS sequence"/>
</dbReference>
<comment type="caution">
    <text evidence="1">The sequence shown here is derived from an EMBL/GenBank/DDBJ whole genome shotgun (WGS) entry which is preliminary data.</text>
</comment>
<proteinExistence type="predicted"/>
<name>A0A3N6NDL6_9BURK</name>
<dbReference type="AlphaFoldDB" id="A0A3N6NDL6"/>